<keyword evidence="2" id="KW-1185">Reference proteome</keyword>
<dbReference type="Proteomes" id="UP001181622">
    <property type="component" value="Unassembled WGS sequence"/>
</dbReference>
<comment type="caution">
    <text evidence="1">The sequence shown here is derived from an EMBL/GenBank/DDBJ whole genome shotgun (WGS) entry which is preliminary data.</text>
</comment>
<protein>
    <submittedName>
        <fullName evidence="1">Uncharacterized protein</fullName>
    </submittedName>
</protein>
<evidence type="ECO:0000313" key="2">
    <source>
        <dbReference type="Proteomes" id="UP001181622"/>
    </source>
</evidence>
<accession>A0ABU1DJ64</accession>
<dbReference type="RefSeq" id="WP_309393429.1">
    <property type="nucleotide sequence ID" value="NZ_JADBEO010000038.1"/>
</dbReference>
<name>A0ABU1DJ64_9HYPH</name>
<proteinExistence type="predicted"/>
<organism evidence="1 2">
    <name type="scientific">Chelatococcus sambhunathii</name>
    <dbReference type="NCBI Taxonomy" id="363953"/>
    <lineage>
        <taxon>Bacteria</taxon>
        <taxon>Pseudomonadati</taxon>
        <taxon>Pseudomonadota</taxon>
        <taxon>Alphaproteobacteria</taxon>
        <taxon>Hyphomicrobiales</taxon>
        <taxon>Chelatococcaceae</taxon>
        <taxon>Chelatococcus</taxon>
    </lineage>
</organism>
<gene>
    <name evidence="1" type="ORF">IHQ68_15510</name>
</gene>
<dbReference type="EMBL" id="JADBEO010000038">
    <property type="protein sequence ID" value="MDR4308029.1"/>
    <property type="molecule type" value="Genomic_DNA"/>
</dbReference>
<reference evidence="1" key="1">
    <citation type="submission" date="2020-10" db="EMBL/GenBank/DDBJ databases">
        <authorList>
            <person name="Abbas A."/>
            <person name="Razzaq R."/>
            <person name="Waqas M."/>
            <person name="Abbas N."/>
            <person name="Nielsen T.K."/>
            <person name="Hansen L.H."/>
            <person name="Hussain S."/>
            <person name="Shahid M."/>
        </authorList>
    </citation>
    <scope>NUCLEOTIDE SEQUENCE</scope>
    <source>
        <strain evidence="1">S14</strain>
    </source>
</reference>
<sequence>MSKALVVAVIVVAEISTVAGMHAAWIANALAAARDGQNLPCLSDRDRLRISAGKFSQRDMDVMVVRQANRAMGQTNMLWWHVRGMGVTGAYLVFWSPEKRQEIFAEMVKNTGLCPSCGA</sequence>
<evidence type="ECO:0000313" key="1">
    <source>
        <dbReference type="EMBL" id="MDR4308029.1"/>
    </source>
</evidence>